<proteinExistence type="predicted"/>
<sequence length="74" mass="8195">MTSQDLEIDHEGEFLVLASDGLWDESVEKCNCFIHDAISLAQSEEEPVAAARKLTATSFTRGSAAKCQHHMHCF</sequence>
<dbReference type="SUPFAM" id="SSF81606">
    <property type="entry name" value="PP2C-like"/>
    <property type="match status" value="1"/>
</dbReference>
<comment type="caution">
    <text evidence="2">The sequence shown here is derived from an EMBL/GenBank/DDBJ whole genome shotgun (WGS) entry which is preliminary data.</text>
</comment>
<organism evidence="2 3">
    <name type="scientific">Eruca vesicaria subsp. sativa</name>
    <name type="common">Garden rocket</name>
    <name type="synonym">Eruca sativa</name>
    <dbReference type="NCBI Taxonomy" id="29727"/>
    <lineage>
        <taxon>Eukaryota</taxon>
        <taxon>Viridiplantae</taxon>
        <taxon>Streptophyta</taxon>
        <taxon>Embryophyta</taxon>
        <taxon>Tracheophyta</taxon>
        <taxon>Spermatophyta</taxon>
        <taxon>Magnoliopsida</taxon>
        <taxon>eudicotyledons</taxon>
        <taxon>Gunneridae</taxon>
        <taxon>Pentapetalae</taxon>
        <taxon>rosids</taxon>
        <taxon>malvids</taxon>
        <taxon>Brassicales</taxon>
        <taxon>Brassicaceae</taxon>
        <taxon>Brassiceae</taxon>
        <taxon>Eruca</taxon>
    </lineage>
</organism>
<evidence type="ECO:0000259" key="1">
    <source>
        <dbReference type="Pfam" id="PF00481"/>
    </source>
</evidence>
<protein>
    <recommendedName>
        <fullName evidence="1">PPM-type phosphatase domain-containing protein</fullName>
    </recommendedName>
</protein>
<evidence type="ECO:0000313" key="2">
    <source>
        <dbReference type="EMBL" id="CAH8323628.1"/>
    </source>
</evidence>
<dbReference type="InterPro" id="IPR036457">
    <property type="entry name" value="PPM-type-like_dom_sf"/>
</dbReference>
<accession>A0ABC8JDS3</accession>
<dbReference type="InterPro" id="IPR001932">
    <property type="entry name" value="PPM-type_phosphatase-like_dom"/>
</dbReference>
<dbReference type="EMBL" id="CAKOAT010099266">
    <property type="protein sequence ID" value="CAH8323628.1"/>
    <property type="molecule type" value="Genomic_DNA"/>
</dbReference>
<dbReference type="Gene3D" id="3.60.40.10">
    <property type="entry name" value="PPM-type phosphatase domain"/>
    <property type="match status" value="1"/>
</dbReference>
<feature type="domain" description="PPM-type phosphatase" evidence="1">
    <location>
        <begin position="5"/>
        <end position="64"/>
    </location>
</feature>
<reference evidence="2 3" key="1">
    <citation type="submission" date="2022-03" db="EMBL/GenBank/DDBJ databases">
        <authorList>
            <person name="Macdonald S."/>
            <person name="Ahmed S."/>
            <person name="Newling K."/>
        </authorList>
    </citation>
    <scope>NUCLEOTIDE SEQUENCE [LARGE SCALE GENOMIC DNA]</scope>
</reference>
<name>A0ABC8JDS3_ERUVS</name>
<gene>
    <name evidence="2" type="ORF">ERUC_LOCUS9935</name>
</gene>
<dbReference type="AlphaFoldDB" id="A0ABC8JDS3"/>
<dbReference type="Pfam" id="PF00481">
    <property type="entry name" value="PP2C"/>
    <property type="match status" value="1"/>
</dbReference>
<keyword evidence="3" id="KW-1185">Reference proteome</keyword>
<evidence type="ECO:0000313" key="3">
    <source>
        <dbReference type="Proteomes" id="UP001642260"/>
    </source>
</evidence>
<dbReference type="Proteomes" id="UP001642260">
    <property type="component" value="Unassembled WGS sequence"/>
</dbReference>